<comment type="caution">
    <text evidence="4">The sequence shown here is derived from an EMBL/GenBank/DDBJ whole genome shotgun (WGS) entry which is preliminary data.</text>
</comment>
<evidence type="ECO:0000313" key="6">
    <source>
        <dbReference type="Proteomes" id="UP001208771"/>
    </source>
</evidence>
<evidence type="ECO:0000256" key="2">
    <source>
        <dbReference type="SAM" id="MobiDB-lite"/>
    </source>
</evidence>
<keyword evidence="1" id="KW-0175">Coiled coil</keyword>
<evidence type="ECO:0000313" key="4">
    <source>
        <dbReference type="EMBL" id="MCX8996137.1"/>
    </source>
</evidence>
<dbReference type="EMBL" id="JANFPI010000001">
    <property type="protein sequence ID" value="MCX8996137.1"/>
    <property type="molecule type" value="Genomic_DNA"/>
</dbReference>
<proteinExistence type="predicted"/>
<feature type="coiled-coil region" evidence="1">
    <location>
        <begin position="480"/>
        <end position="507"/>
    </location>
</feature>
<organism evidence="4 6">
    <name type="scientific">Ectorhizobium quercum</name>
    <dbReference type="NCBI Taxonomy" id="2965071"/>
    <lineage>
        <taxon>Bacteria</taxon>
        <taxon>Pseudomonadati</taxon>
        <taxon>Pseudomonadota</taxon>
        <taxon>Alphaproteobacteria</taxon>
        <taxon>Hyphomicrobiales</taxon>
        <taxon>Rhizobiaceae</taxon>
        <taxon>Ectorhizobium</taxon>
    </lineage>
</organism>
<dbReference type="RefSeq" id="WP_306409891.1">
    <property type="nucleotide sequence ID" value="NZ_JANFPI010000001.1"/>
</dbReference>
<evidence type="ECO:0000256" key="3">
    <source>
        <dbReference type="SAM" id="Phobius"/>
    </source>
</evidence>
<keyword evidence="3" id="KW-0472">Membrane</keyword>
<evidence type="ECO:0000313" key="5">
    <source>
        <dbReference type="EMBL" id="MCX8998824.1"/>
    </source>
</evidence>
<dbReference type="PANTHER" id="PTHR32309:SF31">
    <property type="entry name" value="CAPSULAR EXOPOLYSACCHARIDE FAMILY"/>
    <property type="match status" value="1"/>
</dbReference>
<dbReference type="AlphaFoldDB" id="A0AAE3MZQ0"/>
<sequence length="513" mass="54220">MAFSLLFLASAALGGASLPFTFGEMFPRSFTSTAVVGIDASEAVDALASGLKSDASLDRVAVSLDLSREPLLAAGAPGMLAVAADLLAGTEKTVSNPDDALQRTLAGSLSVMPDRSAGRLSLAVTTPSPVLSERIANAFAEESLSLAAGQAVEKTYGLTAARKAAEDAEQALADHVATKSTGDLDAAARLAAEIAGHDADIASREAMLAALKDESTRIGALKVSDDAPAASDLGIDAPGFDDARQKYIAAKLDYERLAVDLGPRHPRLLAARGAADDARNRFRDALGKLEAGYKEKVQAASRALDQAKAERQRLESGPAENGQDLEKLEALKGEADRLRAGYLDKLDASRTSPSPVPARILAPAHAQTVIVNGVSPLMVSLAGAATGLLIAFGWLCLSARRRTDDADVEPAEVRQSAEPHPAPRHRPDDEYGYDDEEDGGDGAWGPPPAQNDDMPLAERLRAVLRRSAEMDRHEAMPDPLTGREAEIEAIRRRMEALKHRVRAYQAGRSSSRF</sequence>
<keyword evidence="3" id="KW-0812">Transmembrane</keyword>
<gene>
    <name evidence="4" type="ORF">NOF55_03370</name>
    <name evidence="5" type="ORF">NOF55_17055</name>
</gene>
<feature type="compositionally biased region" description="Acidic residues" evidence="2">
    <location>
        <begin position="430"/>
        <end position="440"/>
    </location>
</feature>
<keyword evidence="3" id="KW-1133">Transmembrane helix</keyword>
<dbReference type="InterPro" id="IPR050445">
    <property type="entry name" value="Bact_polysacc_biosynth/exp"/>
</dbReference>
<feature type="transmembrane region" description="Helical" evidence="3">
    <location>
        <begin position="377"/>
        <end position="397"/>
    </location>
</feature>
<reference evidence="4" key="1">
    <citation type="submission" date="2022-07" db="EMBL/GenBank/DDBJ databases">
        <title>Ectorhizobium quercum gen.nov., sp. nov.</title>
        <authorList>
            <person name="Ma T."/>
            <person name="Li Y."/>
        </authorList>
    </citation>
    <scope>NUCLEOTIDE SEQUENCE</scope>
    <source>
        <strain evidence="4">BDR2-2</strain>
    </source>
</reference>
<dbReference type="EMBL" id="JANFPI010000005">
    <property type="protein sequence ID" value="MCX8998824.1"/>
    <property type="molecule type" value="Genomic_DNA"/>
</dbReference>
<dbReference type="Proteomes" id="UP001208771">
    <property type="component" value="Unassembled WGS sequence"/>
</dbReference>
<feature type="region of interest" description="Disordered" evidence="2">
    <location>
        <begin position="307"/>
        <end position="326"/>
    </location>
</feature>
<keyword evidence="6" id="KW-1185">Reference proteome</keyword>
<evidence type="ECO:0000256" key="1">
    <source>
        <dbReference type="SAM" id="Coils"/>
    </source>
</evidence>
<dbReference type="PANTHER" id="PTHR32309">
    <property type="entry name" value="TYROSINE-PROTEIN KINASE"/>
    <property type="match status" value="1"/>
</dbReference>
<name>A0AAE3MZQ0_9HYPH</name>
<protein>
    <recommendedName>
        <fullName evidence="7">Succinoglycan biosynthesis protein exop</fullName>
    </recommendedName>
</protein>
<feature type="region of interest" description="Disordered" evidence="2">
    <location>
        <begin position="407"/>
        <end position="453"/>
    </location>
</feature>
<feature type="compositionally biased region" description="Basic and acidic residues" evidence="2">
    <location>
        <begin position="407"/>
        <end position="417"/>
    </location>
</feature>
<accession>A0AAE3MZQ0</accession>
<evidence type="ECO:0008006" key="7">
    <source>
        <dbReference type="Google" id="ProtNLM"/>
    </source>
</evidence>